<dbReference type="SMART" id="SM00855">
    <property type="entry name" value="PGAM"/>
    <property type="match status" value="1"/>
</dbReference>
<dbReference type="EMBL" id="LROR01000041">
    <property type="protein sequence ID" value="OBR94586.1"/>
    <property type="molecule type" value="Genomic_DNA"/>
</dbReference>
<dbReference type="PANTHER" id="PTHR48100:SF10">
    <property type="entry name" value="2-CARBOXY-D-ARABINITOL-1-PHOSPHATASE-RELATED"/>
    <property type="match status" value="1"/>
</dbReference>
<organism evidence="4 6">
    <name type="scientific">Clostridium coskatii</name>
    <dbReference type="NCBI Taxonomy" id="1705578"/>
    <lineage>
        <taxon>Bacteria</taxon>
        <taxon>Bacillati</taxon>
        <taxon>Bacillota</taxon>
        <taxon>Clostridia</taxon>
        <taxon>Eubacteriales</taxon>
        <taxon>Clostridiaceae</taxon>
        <taxon>Clostridium</taxon>
    </lineage>
</organism>
<feature type="binding site" evidence="3">
    <location>
        <position position="57"/>
    </location>
    <ligand>
        <name>substrate</name>
    </ligand>
</feature>
<dbReference type="Proteomes" id="UP000077384">
    <property type="component" value="Unassembled WGS sequence"/>
</dbReference>
<dbReference type="InterPro" id="IPR017578">
    <property type="entry name" value="Ribazole_CobC"/>
</dbReference>
<evidence type="ECO:0000313" key="6">
    <source>
        <dbReference type="Proteomes" id="UP000077384"/>
    </source>
</evidence>
<dbReference type="RefSeq" id="WP_013240178.1">
    <property type="nucleotide sequence ID" value="NZ_LITQ01000018.1"/>
</dbReference>
<dbReference type="AlphaFoldDB" id="A0A166SQQ1"/>
<evidence type="ECO:0000256" key="2">
    <source>
        <dbReference type="PIRSR" id="PIRSR613078-1"/>
    </source>
</evidence>
<sequence length="197" mass="23111">MNIYFVRHGQTNENNNKYYYGRLDVSLNEKGLSQAEQTKKLLSNIEFDDIYVSDRKRASQTAKIILGSNSKEIITDERLNEMNLGKFEGKNYKEIMKLYPEEWKKWSDDWKSVSPPEGESYVEFYSRVKSFMDDILKLNKDNVLVVTHSGVIRSVYCYVLNGILDFFWKFSSKNGDITLVKYEYSNLFIDSITHVNT</sequence>
<dbReference type="InterPro" id="IPR050275">
    <property type="entry name" value="PGM_Phosphatase"/>
</dbReference>
<feature type="binding site" evidence="3">
    <location>
        <begin position="7"/>
        <end position="14"/>
    </location>
    <ligand>
        <name>substrate</name>
    </ligand>
</feature>
<gene>
    <name evidence="4" type="primary">pspA</name>
    <name evidence="5" type="ORF">CLCOS_18250</name>
    <name evidence="4" type="ORF">WX73_00752</name>
</gene>
<dbReference type="Pfam" id="PF00300">
    <property type="entry name" value="His_Phos_1"/>
    <property type="match status" value="1"/>
</dbReference>
<dbReference type="GO" id="GO:0043755">
    <property type="term" value="F:alpha-ribazole phosphatase activity"/>
    <property type="evidence" value="ECO:0007669"/>
    <property type="project" value="UniProtKB-UniRule"/>
</dbReference>
<evidence type="ECO:0000313" key="7">
    <source>
        <dbReference type="Proteomes" id="UP000093694"/>
    </source>
</evidence>
<keyword evidence="4" id="KW-0378">Hydrolase</keyword>
<protein>
    <recommendedName>
        <fullName evidence="1">Alpha-ribazole phosphatase</fullName>
        <ecNumber evidence="1">3.1.3.73</ecNumber>
    </recommendedName>
</protein>
<dbReference type="Gene3D" id="3.40.50.1240">
    <property type="entry name" value="Phosphoglycerate mutase-like"/>
    <property type="match status" value="1"/>
</dbReference>
<proteinExistence type="predicted"/>
<dbReference type="PATRIC" id="fig|1705578.3.peg.1139"/>
<feature type="active site" description="Proton donor/acceptor" evidence="2">
    <location>
        <position position="81"/>
    </location>
</feature>
<dbReference type="PIRSF" id="PIRSF000709">
    <property type="entry name" value="6PFK_2-Ptase"/>
    <property type="match status" value="1"/>
</dbReference>
<feature type="active site" description="Tele-phosphohistidine intermediate" evidence="2">
    <location>
        <position position="8"/>
    </location>
</feature>
<dbReference type="EC" id="3.1.3.73" evidence="1"/>
<dbReference type="GO" id="GO:0009236">
    <property type="term" value="P:cobalamin biosynthetic process"/>
    <property type="evidence" value="ECO:0007669"/>
    <property type="project" value="UniProtKB-UniRule"/>
</dbReference>
<evidence type="ECO:0000313" key="4">
    <source>
        <dbReference type="EMBL" id="OAA92660.1"/>
    </source>
</evidence>
<name>A0A166SQQ1_9CLOT</name>
<keyword evidence="7" id="KW-1185">Reference proteome</keyword>
<accession>A0A166SQQ1</accession>
<reference evidence="5 7" key="2">
    <citation type="journal article" date="2016" name="Front. Microbiol.">
        <title>Industrial Acetogenic Biocatalysts: A Comparative Metabolic and Genomic Analysis.</title>
        <authorList>
            <person name="Bengelsdorf F."/>
            <person name="Poehlein A."/>
            <person name="Sonja S."/>
            <person name="Erz C."/>
            <person name="Hummel T."/>
            <person name="Hoffmeister S."/>
            <person name="Daniel R."/>
            <person name="Durre P."/>
        </authorList>
    </citation>
    <scope>NUCLEOTIDE SEQUENCE [LARGE SCALE GENOMIC DNA]</scope>
    <source>
        <strain evidence="5 7">PTA-10522</strain>
    </source>
</reference>
<dbReference type="NCBIfam" id="TIGR03162">
    <property type="entry name" value="ribazole_cobC"/>
    <property type="match status" value="1"/>
</dbReference>
<dbReference type="InterPro" id="IPR013078">
    <property type="entry name" value="His_Pase_superF_clade-1"/>
</dbReference>
<evidence type="ECO:0000256" key="1">
    <source>
        <dbReference type="NCBIfam" id="TIGR03162"/>
    </source>
</evidence>
<dbReference type="InterPro" id="IPR029033">
    <property type="entry name" value="His_PPase_superfam"/>
</dbReference>
<evidence type="ECO:0000256" key="3">
    <source>
        <dbReference type="PIRSR" id="PIRSR613078-2"/>
    </source>
</evidence>
<dbReference type="Proteomes" id="UP000093694">
    <property type="component" value="Unassembled WGS sequence"/>
</dbReference>
<dbReference type="EMBL" id="LITQ01000018">
    <property type="protein sequence ID" value="OAA92660.1"/>
    <property type="molecule type" value="Genomic_DNA"/>
</dbReference>
<evidence type="ECO:0000313" key="5">
    <source>
        <dbReference type="EMBL" id="OBR94586.1"/>
    </source>
</evidence>
<dbReference type="PANTHER" id="PTHR48100">
    <property type="entry name" value="BROAD-SPECIFICITY PHOSPHATASE YOR283W-RELATED"/>
    <property type="match status" value="1"/>
</dbReference>
<dbReference type="SUPFAM" id="SSF53254">
    <property type="entry name" value="Phosphoglycerate mutase-like"/>
    <property type="match status" value="1"/>
</dbReference>
<reference evidence="4 6" key="1">
    <citation type="journal article" date="2015" name="Biotechnol. Bioeng.">
        <title>Genome sequence and phenotypic characterization of Caulobacter segnis.</title>
        <authorList>
            <person name="Patel S."/>
            <person name="Fletcher B."/>
            <person name="Scott D.C."/>
            <person name="Ely B."/>
        </authorList>
    </citation>
    <scope>NUCLEOTIDE SEQUENCE [LARGE SCALE GENOMIC DNA]</scope>
    <source>
        <strain evidence="4 6">PS02</strain>
    </source>
</reference>
<dbReference type="CDD" id="cd07067">
    <property type="entry name" value="HP_PGM_like"/>
    <property type="match status" value="1"/>
</dbReference>
<comment type="caution">
    <text evidence="4">The sequence shown here is derived from an EMBL/GenBank/DDBJ whole genome shotgun (WGS) entry which is preliminary data.</text>
</comment>